<proteinExistence type="predicted"/>
<dbReference type="AlphaFoldDB" id="A0A5A7NRJ1"/>
<dbReference type="OrthoDB" id="163160at2"/>
<comment type="caution">
    <text evidence="2">The sequence shown here is derived from an EMBL/GenBank/DDBJ whole genome shotgun (WGS) entry which is preliminary data.</text>
</comment>
<evidence type="ECO:0000256" key="1">
    <source>
        <dbReference type="SAM" id="MobiDB-lite"/>
    </source>
</evidence>
<reference evidence="2 3" key="1">
    <citation type="submission" date="2019-09" db="EMBL/GenBank/DDBJ databases">
        <title>Arthrobacter zafarii sp. nov., a moderately thermotolerant and halotolerant actinobacterium isolated from Cholistan desert soil of Pakistan.</title>
        <authorList>
            <person name="Amin A."/>
            <person name="Ahmed I."/>
            <person name="Khalid N."/>
            <person name="Schumann P."/>
            <person name="Busse H.J."/>
            <person name="Khan I.U."/>
            <person name="Li S."/>
            <person name="Li W.J."/>
        </authorList>
    </citation>
    <scope>NUCLEOTIDE SEQUENCE [LARGE SCALE GENOMIC DNA]</scope>
    <source>
        <strain evidence="2 3">NCCP-1664</strain>
    </source>
</reference>
<keyword evidence="3" id="KW-1185">Reference proteome</keyword>
<dbReference type="EMBL" id="BKDJ01000009">
    <property type="protein sequence ID" value="GER23463.1"/>
    <property type="molecule type" value="Genomic_DNA"/>
</dbReference>
<evidence type="ECO:0000313" key="2">
    <source>
        <dbReference type="EMBL" id="GER23463.1"/>
    </source>
</evidence>
<protein>
    <recommendedName>
        <fullName evidence="4">ABM domain-containing protein</fullName>
    </recommendedName>
</protein>
<dbReference type="Proteomes" id="UP000325307">
    <property type="component" value="Unassembled WGS sequence"/>
</dbReference>
<name>A0A5A7NRJ1_9MICC</name>
<dbReference type="RefSeq" id="WP_149957055.1">
    <property type="nucleotide sequence ID" value="NZ_BKDJ01000009.1"/>
</dbReference>
<evidence type="ECO:0008006" key="4">
    <source>
        <dbReference type="Google" id="ProtNLM"/>
    </source>
</evidence>
<evidence type="ECO:0000313" key="3">
    <source>
        <dbReference type="Proteomes" id="UP000325307"/>
    </source>
</evidence>
<feature type="compositionally biased region" description="Polar residues" evidence="1">
    <location>
        <begin position="1"/>
        <end position="20"/>
    </location>
</feature>
<feature type="region of interest" description="Disordered" evidence="1">
    <location>
        <begin position="1"/>
        <end position="21"/>
    </location>
</feature>
<accession>A0A5A7NRJ1</accession>
<sequence length="94" mass="10497">MFARVSTYTTSPDNPGTPTEETIGRVLELPGCLGLYYLKGKDSQSLSITLWDTEDDLAGSREPANEIRSETAREQHMQVLGVEEFEVLASRFQD</sequence>
<organism evidence="2 3">
    <name type="scientific">Zafaria cholistanensis</name>
    <dbReference type="NCBI Taxonomy" id="1682741"/>
    <lineage>
        <taxon>Bacteria</taxon>
        <taxon>Bacillati</taxon>
        <taxon>Actinomycetota</taxon>
        <taxon>Actinomycetes</taxon>
        <taxon>Micrococcales</taxon>
        <taxon>Micrococcaceae</taxon>
        <taxon>Zafaria</taxon>
    </lineage>
</organism>
<gene>
    <name evidence="2" type="ORF">NCCP1664_19590</name>
</gene>